<evidence type="ECO:0008006" key="5">
    <source>
        <dbReference type="Google" id="ProtNLM"/>
    </source>
</evidence>
<dbReference type="GO" id="GO:0016477">
    <property type="term" value="P:cell migration"/>
    <property type="evidence" value="ECO:0007669"/>
    <property type="project" value="TreeGrafter"/>
</dbReference>
<keyword evidence="4" id="KW-1185">Reference proteome</keyword>
<dbReference type="Proteomes" id="UP000179807">
    <property type="component" value="Unassembled WGS sequence"/>
</dbReference>
<reference evidence="3" key="1">
    <citation type="submission" date="2016-10" db="EMBL/GenBank/DDBJ databases">
        <authorList>
            <person name="Benchimol M."/>
            <person name="Almeida L.G."/>
            <person name="Vasconcelos A.T."/>
            <person name="Perreira-Neves A."/>
            <person name="Rosa I.A."/>
            <person name="Tasca T."/>
            <person name="Bogo M.R."/>
            <person name="de Souza W."/>
        </authorList>
    </citation>
    <scope>NUCLEOTIDE SEQUENCE [LARGE SCALE GENOMIC DNA]</scope>
    <source>
        <strain evidence="3">K</strain>
    </source>
</reference>
<accession>A0A1J4KSL7</accession>
<keyword evidence="2" id="KW-0472">Membrane</keyword>
<dbReference type="GO" id="GO:0000902">
    <property type="term" value="P:cell morphogenesis"/>
    <property type="evidence" value="ECO:0007669"/>
    <property type="project" value="TreeGrafter"/>
</dbReference>
<evidence type="ECO:0000313" key="3">
    <source>
        <dbReference type="EMBL" id="OHT14281.1"/>
    </source>
</evidence>
<dbReference type="PANTHER" id="PTHR12093">
    <property type="entry name" value="NCK-ASSOCIATED PROTEIN 1"/>
    <property type="match status" value="1"/>
</dbReference>
<comment type="caution">
    <text evidence="3">The sequence shown here is derived from an EMBL/GenBank/DDBJ whole genome shotgun (WGS) entry which is preliminary data.</text>
</comment>
<dbReference type="GO" id="GO:0030031">
    <property type="term" value="P:cell projection assembly"/>
    <property type="evidence" value="ECO:0007669"/>
    <property type="project" value="TreeGrafter"/>
</dbReference>
<dbReference type="GO" id="GO:0031209">
    <property type="term" value="C:SCAR complex"/>
    <property type="evidence" value="ECO:0007669"/>
    <property type="project" value="TreeGrafter"/>
</dbReference>
<dbReference type="Pfam" id="PF09735">
    <property type="entry name" value="Nckap1"/>
    <property type="match status" value="1"/>
</dbReference>
<protein>
    <recommendedName>
        <fullName evidence="5">CYRIA/CYRIB Rac1 binding domain-containing protein</fullName>
    </recommendedName>
</protein>
<dbReference type="EMBL" id="MLAK01000404">
    <property type="protein sequence ID" value="OHT14281.1"/>
    <property type="molecule type" value="Genomic_DNA"/>
</dbReference>
<dbReference type="InterPro" id="IPR019137">
    <property type="entry name" value="Nck-associated_protein-1"/>
</dbReference>
<name>A0A1J4KSL7_9EUKA</name>
<feature type="transmembrane region" description="Helical" evidence="2">
    <location>
        <begin position="249"/>
        <end position="267"/>
    </location>
</feature>
<dbReference type="RefSeq" id="XP_068367417.1">
    <property type="nucleotide sequence ID" value="XM_068498393.1"/>
</dbReference>
<keyword evidence="2" id="KW-0812">Transmembrane</keyword>
<dbReference type="GO" id="GO:0030866">
    <property type="term" value="P:cortical actin cytoskeleton organization"/>
    <property type="evidence" value="ECO:0007669"/>
    <property type="project" value="TreeGrafter"/>
</dbReference>
<comment type="similarity">
    <text evidence="1">Belongs to the HEM-1/HEM-2 family.</text>
</comment>
<gene>
    <name evidence="3" type="ORF">TRFO_15461</name>
</gene>
<dbReference type="GeneID" id="94833097"/>
<proteinExistence type="inferred from homology"/>
<evidence type="ECO:0000256" key="2">
    <source>
        <dbReference type="SAM" id="Phobius"/>
    </source>
</evidence>
<evidence type="ECO:0000313" key="4">
    <source>
        <dbReference type="Proteomes" id="UP000179807"/>
    </source>
</evidence>
<keyword evidence="2" id="KW-1133">Transmembrane helix</keyword>
<dbReference type="AlphaFoldDB" id="A0A1J4KSL7"/>
<dbReference type="PANTHER" id="PTHR12093:SF10">
    <property type="entry name" value="MEMBRANE-ASSOCIATED PROTEIN HEM"/>
    <property type="match status" value="1"/>
</dbReference>
<evidence type="ECO:0000256" key="1">
    <source>
        <dbReference type="ARBA" id="ARBA00037947"/>
    </source>
</evidence>
<sequence length="1059" mass="120974">MKGRFEDIEILTQHIPALIHRLDDLRDQLTGEAFILMGNNPDWARVSKYIDEKVEKLKNGQDASAPVPREIKVVMDTINPKINSIIPSIDYICNWLYYATETMKIFTTSNNLLNIRSELPLTLRVCEVFVNYVKAITVMHYLCTRVNFAWHCFTTSAPPDQVNNLTAPRQFVDVILAKISSKPFDYVSEATAPLKNHLENLTTQLSTIFSQLFAVYSLFEWSILSIEGADSLDSESTLLHSNYIVLQNLYLFYLTIVFFGLVFPQFFANNVNFGSFAISIYSESQSIRLTNSFVAPLATLLSLASESLPLKIMNTALKDIESKLTTSHPKRINCLTHLFCEYTERCNLNDDLFGLYYEQILAIYGFSFYELMIANESNIEVNMLDMLSASLDLLALIESNEQLIQRTFLYTLTSIDIGFLRDITLKCRKVSVSLEPCYLLTINSIAEHLIGFKLEDFDNGTRYDLYPLMLTHGRLISYPYTSGNDSDVSMIFSLLEHLTAIVRHLSFVESPLDCLMQIYPIHRHCYISNKIPKLIRSDKTDLRKIVSSLKFFTFIPFLEQYVKNFQQACESVCDRILRAIGDTISLKSKNVQAVLQNNMDPEFDISQYLAPPRKTQREMYEKDSLDINKCSSAMENIMTMPDTARYGKVEYKLRDTFVEKFLAWIDSYVLSGNYSPFFAASIFNMLDQVVRPFFTELNIPFIPTMLQKTRNASPLIGDEKFFSQYKLYTCQEKPKMASGFINNYIQQMTMFIESGHKTAQYEHLGLRFITLRGSTSFQAEQFFAMEPMKYLITTFGIRAGVRVNAILMSHYFVLYNQMMASFIQLTDQVNVWYQTFLRTRTIDYKAITCEQMKNCSELLLSIGLVRTLRVILGKATRQVLDEVVPSLNTIVDAGKAKLGSIGDEIAAFLESINPGANDNFLVERAKLANKSSVDAPKFLFFLGLLFANHDWDDAKFDSENDQFTHNLQLLPGAIGGLISVTRGIAEEKIVLQALAIFFKVLATIAEMKREKSRTEYANFVILVDHILVGCDGIQYGHMQNAFFFAEIRSCYNIIADLNV</sequence>
<organism evidence="3 4">
    <name type="scientific">Tritrichomonas foetus</name>
    <dbReference type="NCBI Taxonomy" id="1144522"/>
    <lineage>
        <taxon>Eukaryota</taxon>
        <taxon>Metamonada</taxon>
        <taxon>Parabasalia</taxon>
        <taxon>Tritrichomonadida</taxon>
        <taxon>Tritrichomonadidae</taxon>
        <taxon>Tritrichomonas</taxon>
    </lineage>
</organism>
<dbReference type="VEuPathDB" id="TrichDB:TRFO_15461"/>